<dbReference type="InterPro" id="IPR000073">
    <property type="entry name" value="AB_hydrolase_1"/>
</dbReference>
<accession>K6VP72</accession>
<dbReference type="Gene3D" id="3.40.50.1820">
    <property type="entry name" value="alpha/beta hydrolase"/>
    <property type="match status" value="1"/>
</dbReference>
<dbReference type="InterPro" id="IPR029058">
    <property type="entry name" value="AB_hydrolase_fold"/>
</dbReference>
<dbReference type="PANTHER" id="PTHR43798">
    <property type="entry name" value="MONOACYLGLYCEROL LIPASE"/>
    <property type="match status" value="1"/>
</dbReference>
<name>K6VP72_9MICO</name>
<organism evidence="2 3">
    <name type="scientific">Kineosphaera limosa NBRC 100340</name>
    <dbReference type="NCBI Taxonomy" id="1184609"/>
    <lineage>
        <taxon>Bacteria</taxon>
        <taxon>Bacillati</taxon>
        <taxon>Actinomycetota</taxon>
        <taxon>Actinomycetes</taxon>
        <taxon>Micrococcales</taxon>
        <taxon>Dermatophilaceae</taxon>
        <taxon>Kineosphaera</taxon>
    </lineage>
</organism>
<dbReference type="GO" id="GO:0016020">
    <property type="term" value="C:membrane"/>
    <property type="evidence" value="ECO:0007669"/>
    <property type="project" value="TreeGrafter"/>
</dbReference>
<dbReference type="RefSeq" id="WP_006594550.1">
    <property type="nucleotide sequence ID" value="NZ_BAHD01000094.1"/>
</dbReference>
<evidence type="ECO:0000313" key="2">
    <source>
        <dbReference type="EMBL" id="GAB98018.1"/>
    </source>
</evidence>
<evidence type="ECO:0000313" key="3">
    <source>
        <dbReference type="Proteomes" id="UP000008366"/>
    </source>
</evidence>
<dbReference type="eggNOG" id="COG0596">
    <property type="taxonomic scope" value="Bacteria"/>
</dbReference>
<dbReference type="AlphaFoldDB" id="K6VP72"/>
<comment type="caution">
    <text evidence="2">The sequence shown here is derived from an EMBL/GenBank/DDBJ whole genome shotgun (WGS) entry which is preliminary data.</text>
</comment>
<dbReference type="GO" id="GO:0046464">
    <property type="term" value="P:acylglycerol catabolic process"/>
    <property type="evidence" value="ECO:0007669"/>
    <property type="project" value="TreeGrafter"/>
</dbReference>
<evidence type="ECO:0000259" key="1">
    <source>
        <dbReference type="Pfam" id="PF12697"/>
    </source>
</evidence>
<dbReference type="OrthoDB" id="63519at2"/>
<proteinExistence type="predicted"/>
<protein>
    <recommendedName>
        <fullName evidence="1">AB hydrolase-1 domain-containing protein</fullName>
    </recommendedName>
</protein>
<dbReference type="SUPFAM" id="SSF53474">
    <property type="entry name" value="alpha/beta-Hydrolases"/>
    <property type="match status" value="1"/>
</dbReference>
<gene>
    <name evidence="2" type="ORF">KILIM_094_00190</name>
</gene>
<keyword evidence="3" id="KW-1185">Reference proteome</keyword>
<dbReference type="InterPro" id="IPR050266">
    <property type="entry name" value="AB_hydrolase_sf"/>
</dbReference>
<feature type="domain" description="AB hydrolase-1" evidence="1">
    <location>
        <begin position="27"/>
        <end position="284"/>
    </location>
</feature>
<reference evidence="2 3" key="1">
    <citation type="submission" date="2012-08" db="EMBL/GenBank/DDBJ databases">
        <title>Whole genome shotgun sequence of Kineosphaera limosa NBRC 100340.</title>
        <authorList>
            <person name="Yoshida I."/>
            <person name="Isaki S."/>
            <person name="Hosoyama A."/>
            <person name="Tsuchikane K."/>
            <person name="Katsumata H."/>
            <person name="Ando Y."/>
            <person name="Ohji S."/>
            <person name="Hamada M."/>
            <person name="Tamura T."/>
            <person name="Yamazoe A."/>
            <person name="Yamazaki S."/>
            <person name="Fujita N."/>
        </authorList>
    </citation>
    <scope>NUCLEOTIDE SEQUENCE [LARGE SCALE GENOMIC DNA]</scope>
    <source>
        <strain evidence="2 3">NBRC 100340</strain>
    </source>
</reference>
<dbReference type="PANTHER" id="PTHR43798:SF5">
    <property type="entry name" value="MONOACYLGLYCEROL LIPASE ABHD6"/>
    <property type="match status" value="1"/>
</dbReference>
<dbReference type="Proteomes" id="UP000008366">
    <property type="component" value="Unassembled WGS sequence"/>
</dbReference>
<dbReference type="STRING" id="1184609.KILIM_094_00190"/>
<dbReference type="Pfam" id="PF12697">
    <property type="entry name" value="Abhydrolase_6"/>
    <property type="match status" value="1"/>
</dbReference>
<dbReference type="GO" id="GO:0047372">
    <property type="term" value="F:monoacylglycerol lipase activity"/>
    <property type="evidence" value="ECO:0007669"/>
    <property type="project" value="TreeGrafter"/>
</dbReference>
<sequence length="305" mass="32439">MERTLTTVPYGSGHLAALDYGGTGPDVLLVPTLGSCAPAWDVVAQRVDGRCRLVALDPPGHAQSSTDPSDASDAWRSIIAAVGALGLERPVLVGHDHAASFVAQAALADPELAAAVIAVGGSLARGQSDVEEIVDLIMVPEVADGLRRRFSFGAVARDPDELERLVAAVITQCDADLLTLDNGGAEREVRHSLLRLPDGTHMRRPRVEAIQEYARITTDHPLFPDNRLARGLRVPTWLVQLSDGDDTRFAANERTLARSSEYLHLVQLTAGQWPMYSAADELAELIVEVAVGVSAIRVGGGGPAR</sequence>
<dbReference type="EMBL" id="BAHD01000094">
    <property type="protein sequence ID" value="GAB98018.1"/>
    <property type="molecule type" value="Genomic_DNA"/>
</dbReference>